<sequence length="886" mass="99497">MNYQKFTIKAQEALQNAQEIAAKESHGEFKAVHLLASLIMDDGSLVGPILMRAGINLEALSRRVEEAFIAEPKIMAGGGVAQLYLSQELMQILDKSAKIATAQKDEFISCEHLLLAVLESPSPAGKILGEFGLRREIVLRILAALRGSTRITDETPESKFQVLEKYAVNLNDQAKQNKLDPVIGREEELRRVIQVLSRRRKNNPVLIGEPGVGKTAVVEGLAQRIISGEVPETLKSKEIIMLDLGSLIAGTKFRGEFEDRLKTFIKEIQNSAGRYILFIDEIHMIVGAGAAEGTVDASNLLKPALARGELRAIGATTIKEYQRHIEKDAALERRFQPIMVEEPSTEDSISILRGLKEKYEIHHGVRISDEAIISAVNLSSRYITDRFLPDKAVDLIDEAASARRLESESIPAEIGKMRREITRLEIEKQALASEEGEKNKKRLKEIEKELAKLKEKNDELSAKWHAEKISSEQTHNLRKKVEDLKREAELAERDGNLEKVAKILYGELPQAEKEFKAFEKKYLMNEKRSDSSSGKFIREVVDEEDIASVVSRWTGVPVSKMLESEMEKLSRIEDVLGERVVGQKQAVEAIASALRRARAGLSDEDKPLGSFMFLGPTGVGKTELAKSLAEFMFNDEKVLIRIDMSEYMEKHSTSRLIGSPPGYVGHEEGGQLTETVRHRPYSLILFDEIEKAHPEVFNVLLQVLDNGRLTDGKGKVVNFKNSIIIMTSNVGSEYFKEISRLGFDMSESSEKAKSESVEKAELFKEKVIEDLRETFRPEFLNRLDEIIIFNSLTPKEIERIVDIQLEIVKQRLLKKNINISFDASLKKHIAEEGFDPEYGARPIKRSIQKLVLDKLADRIIRGDLKNAKKIKIGFGKPKGLDITVSA</sequence>
<dbReference type="InterPro" id="IPR050130">
    <property type="entry name" value="ClpA_ClpB"/>
</dbReference>
<dbReference type="FunFam" id="3.40.50.300:FF:000120">
    <property type="entry name" value="ATP-dependent chaperone ClpB"/>
    <property type="match status" value="1"/>
</dbReference>
<evidence type="ECO:0000256" key="6">
    <source>
        <dbReference type="ARBA" id="ARBA00026057"/>
    </source>
</evidence>
<protein>
    <submittedName>
        <fullName evidence="11">Type VI secretion system ATPase TssH</fullName>
    </submittedName>
</protein>
<evidence type="ECO:0000256" key="8">
    <source>
        <dbReference type="RuleBase" id="RU004432"/>
    </source>
</evidence>
<dbReference type="SUPFAM" id="SSF81923">
    <property type="entry name" value="Double Clp-N motif"/>
    <property type="match status" value="1"/>
</dbReference>
<dbReference type="SMART" id="SM00382">
    <property type="entry name" value="AAA"/>
    <property type="match status" value="2"/>
</dbReference>
<keyword evidence="9" id="KW-0175">Coiled coil</keyword>
<dbReference type="InterPro" id="IPR036628">
    <property type="entry name" value="Clp_N_dom_sf"/>
</dbReference>
<evidence type="ECO:0000256" key="9">
    <source>
        <dbReference type="SAM" id="Coils"/>
    </source>
</evidence>
<dbReference type="PROSITE" id="PS51903">
    <property type="entry name" value="CLP_R"/>
    <property type="match status" value="1"/>
</dbReference>
<evidence type="ECO:0000256" key="1">
    <source>
        <dbReference type="ARBA" id="ARBA00008675"/>
    </source>
</evidence>
<dbReference type="CDD" id="cd19499">
    <property type="entry name" value="RecA-like_ClpB_Hsp104-like"/>
    <property type="match status" value="1"/>
</dbReference>
<dbReference type="Proteomes" id="UP000230553">
    <property type="component" value="Unassembled WGS sequence"/>
</dbReference>
<dbReference type="InterPro" id="IPR001270">
    <property type="entry name" value="ClpA/B"/>
</dbReference>
<dbReference type="FunFam" id="3.40.50.300:FF:000025">
    <property type="entry name" value="ATP-dependent Clp protease subunit"/>
    <property type="match status" value="1"/>
</dbReference>
<dbReference type="Pfam" id="PF17871">
    <property type="entry name" value="AAA_lid_9"/>
    <property type="match status" value="1"/>
</dbReference>
<dbReference type="InterPro" id="IPR004176">
    <property type="entry name" value="Clp_R_N"/>
</dbReference>
<evidence type="ECO:0000256" key="7">
    <source>
        <dbReference type="PROSITE-ProRule" id="PRU01251"/>
    </source>
</evidence>
<dbReference type="FunFam" id="3.40.50.300:FF:000010">
    <property type="entry name" value="Chaperone clpB 1, putative"/>
    <property type="match status" value="1"/>
</dbReference>
<name>A0A2M7THK8_9BACT</name>
<dbReference type="Pfam" id="PF10431">
    <property type="entry name" value="ClpB_D2-small"/>
    <property type="match status" value="1"/>
</dbReference>
<dbReference type="InterPro" id="IPR027417">
    <property type="entry name" value="P-loop_NTPase"/>
</dbReference>
<dbReference type="PANTHER" id="PTHR11638:SF18">
    <property type="entry name" value="HEAT SHOCK PROTEIN 104"/>
    <property type="match status" value="1"/>
</dbReference>
<keyword evidence="2 7" id="KW-0677">Repeat</keyword>
<dbReference type="Gene3D" id="1.10.8.60">
    <property type="match status" value="1"/>
</dbReference>
<dbReference type="PROSITE" id="PS00870">
    <property type="entry name" value="CLPAB_1"/>
    <property type="match status" value="1"/>
</dbReference>
<dbReference type="InterPro" id="IPR003593">
    <property type="entry name" value="AAA+_ATPase"/>
</dbReference>
<reference evidence="12" key="1">
    <citation type="submission" date="2017-09" db="EMBL/GenBank/DDBJ databases">
        <title>Depth-based differentiation of microbial function through sediment-hosted aquifers and enrichment of novel symbionts in the deep terrestrial subsurface.</title>
        <authorList>
            <person name="Probst A.J."/>
            <person name="Ladd B."/>
            <person name="Jarett J.K."/>
            <person name="Geller-Mcgrath D.E."/>
            <person name="Sieber C.M.K."/>
            <person name="Emerson J.B."/>
            <person name="Anantharaman K."/>
            <person name="Thomas B.C."/>
            <person name="Malmstrom R."/>
            <person name="Stieglmeier M."/>
            <person name="Klingl A."/>
            <person name="Woyke T."/>
            <person name="Ryan C.M."/>
            <person name="Banfield J.F."/>
        </authorList>
    </citation>
    <scope>NUCLEOTIDE SEQUENCE [LARGE SCALE GENOMIC DNA]</scope>
</reference>
<dbReference type="InterPro" id="IPR028299">
    <property type="entry name" value="ClpA/B_CS2"/>
</dbReference>
<dbReference type="Gene3D" id="1.10.1780.10">
    <property type="entry name" value="Clp, N-terminal domain"/>
    <property type="match status" value="1"/>
</dbReference>
<keyword evidence="3 8" id="KW-0547">Nucleotide-binding</keyword>
<dbReference type="EMBL" id="PFNM01000010">
    <property type="protein sequence ID" value="PIZ45328.1"/>
    <property type="molecule type" value="Genomic_DNA"/>
</dbReference>
<evidence type="ECO:0000313" key="12">
    <source>
        <dbReference type="Proteomes" id="UP000230553"/>
    </source>
</evidence>
<keyword evidence="4 8" id="KW-0067">ATP-binding</keyword>
<feature type="coiled-coil region" evidence="9">
    <location>
        <begin position="414"/>
        <end position="494"/>
    </location>
</feature>
<dbReference type="CDD" id="cd00009">
    <property type="entry name" value="AAA"/>
    <property type="match status" value="1"/>
</dbReference>
<dbReference type="SMART" id="SM01086">
    <property type="entry name" value="ClpB_D2-small"/>
    <property type="match status" value="1"/>
</dbReference>
<dbReference type="InterPro" id="IPR018368">
    <property type="entry name" value="ClpA/B_CS1"/>
</dbReference>
<evidence type="ECO:0000256" key="5">
    <source>
        <dbReference type="ARBA" id="ARBA00023186"/>
    </source>
</evidence>
<evidence type="ECO:0000256" key="4">
    <source>
        <dbReference type="ARBA" id="ARBA00022840"/>
    </source>
</evidence>
<evidence type="ECO:0000256" key="2">
    <source>
        <dbReference type="ARBA" id="ARBA00022737"/>
    </source>
</evidence>
<comment type="caution">
    <text evidence="11">The sequence shown here is derived from an EMBL/GenBank/DDBJ whole genome shotgun (WGS) entry which is preliminary data.</text>
</comment>
<dbReference type="SUPFAM" id="SSF52540">
    <property type="entry name" value="P-loop containing nucleoside triphosphate hydrolases"/>
    <property type="match status" value="2"/>
</dbReference>
<dbReference type="PRINTS" id="PR00300">
    <property type="entry name" value="CLPPROTEASEA"/>
</dbReference>
<dbReference type="GO" id="GO:0016887">
    <property type="term" value="F:ATP hydrolysis activity"/>
    <property type="evidence" value="ECO:0007669"/>
    <property type="project" value="InterPro"/>
</dbReference>
<keyword evidence="5 8" id="KW-0143">Chaperone</keyword>
<dbReference type="AlphaFoldDB" id="A0A2M7THK8"/>
<proteinExistence type="inferred from homology"/>
<dbReference type="PANTHER" id="PTHR11638">
    <property type="entry name" value="ATP-DEPENDENT CLP PROTEASE"/>
    <property type="match status" value="1"/>
</dbReference>
<dbReference type="GO" id="GO:0005524">
    <property type="term" value="F:ATP binding"/>
    <property type="evidence" value="ECO:0007669"/>
    <property type="project" value="UniProtKB-KW"/>
</dbReference>
<gene>
    <name evidence="11" type="ORF">COY31_00585</name>
</gene>
<dbReference type="InterPro" id="IPR003959">
    <property type="entry name" value="ATPase_AAA_core"/>
</dbReference>
<feature type="domain" description="Clp R" evidence="10">
    <location>
        <begin position="3"/>
        <end position="148"/>
    </location>
</feature>
<dbReference type="GO" id="GO:0005737">
    <property type="term" value="C:cytoplasm"/>
    <property type="evidence" value="ECO:0007669"/>
    <property type="project" value="TreeGrafter"/>
</dbReference>
<evidence type="ECO:0000313" key="11">
    <source>
        <dbReference type="EMBL" id="PIZ45328.1"/>
    </source>
</evidence>
<accession>A0A2M7THK8</accession>
<dbReference type="Gene3D" id="3.40.50.300">
    <property type="entry name" value="P-loop containing nucleotide triphosphate hydrolases"/>
    <property type="match status" value="3"/>
</dbReference>
<dbReference type="InterPro" id="IPR019489">
    <property type="entry name" value="Clp_ATPase_C"/>
</dbReference>
<comment type="subunit">
    <text evidence="6">Homohexamer. The oligomerization is ATP-dependent.</text>
</comment>
<dbReference type="GO" id="GO:0034605">
    <property type="term" value="P:cellular response to heat"/>
    <property type="evidence" value="ECO:0007669"/>
    <property type="project" value="TreeGrafter"/>
</dbReference>
<dbReference type="Pfam" id="PF07724">
    <property type="entry name" value="AAA_2"/>
    <property type="match status" value="1"/>
</dbReference>
<evidence type="ECO:0000256" key="3">
    <source>
        <dbReference type="ARBA" id="ARBA00022741"/>
    </source>
</evidence>
<comment type="similarity">
    <text evidence="1 8">Belongs to the ClpA/ClpB family.</text>
</comment>
<dbReference type="PROSITE" id="PS00871">
    <property type="entry name" value="CLPAB_2"/>
    <property type="match status" value="1"/>
</dbReference>
<dbReference type="InterPro" id="IPR041546">
    <property type="entry name" value="ClpA/ClpB_AAA_lid"/>
</dbReference>
<evidence type="ECO:0000259" key="10">
    <source>
        <dbReference type="PROSITE" id="PS51903"/>
    </source>
</evidence>
<dbReference type="Pfam" id="PF00004">
    <property type="entry name" value="AAA"/>
    <property type="match status" value="1"/>
</dbReference>
<dbReference type="Pfam" id="PF02861">
    <property type="entry name" value="Clp_N"/>
    <property type="match status" value="1"/>
</dbReference>
<organism evidence="11 12">
    <name type="scientific">Candidatus Wolfebacteria bacterium CG_4_10_14_0_2_um_filter_39_18</name>
    <dbReference type="NCBI Taxonomy" id="1975061"/>
    <lineage>
        <taxon>Bacteria</taxon>
        <taxon>Candidatus Wolfeibacteriota</taxon>
    </lineage>
</organism>